<accession>A0A3D8J224</accession>
<reference evidence="2 3" key="1">
    <citation type="submission" date="2018-04" db="EMBL/GenBank/DDBJ databases">
        <title>Novel Campyloabacter and Helicobacter Species and Strains.</title>
        <authorList>
            <person name="Mannion A.J."/>
            <person name="Shen Z."/>
            <person name="Fox J.G."/>
        </authorList>
    </citation>
    <scope>NUCLEOTIDE SEQUENCE [LARGE SCALE GENOMIC DNA]</scope>
    <source>
        <strain evidence="2 3">MIT 97-5075</strain>
    </source>
</reference>
<proteinExistence type="predicted"/>
<sequence>MLTNDYKTEDILYCKSELESQKKIVRNAFKVSIILGFICVFFVVLNLSILFTVAGGVAGTNRKVNELEQQIKILKETIIHKES</sequence>
<keyword evidence="3" id="KW-1185">Reference proteome</keyword>
<protein>
    <submittedName>
        <fullName evidence="2">Uncharacterized protein</fullName>
    </submittedName>
</protein>
<dbReference type="OrthoDB" id="5328945at2"/>
<dbReference type="AlphaFoldDB" id="A0A3D8J224"/>
<name>A0A3D8J224_9HELI</name>
<keyword evidence="1" id="KW-1133">Transmembrane helix</keyword>
<keyword evidence="1" id="KW-0472">Membrane</keyword>
<gene>
    <name evidence="2" type="ORF">CQA66_06860</name>
</gene>
<keyword evidence="1" id="KW-0812">Transmembrane</keyword>
<evidence type="ECO:0000313" key="3">
    <source>
        <dbReference type="Proteomes" id="UP000256424"/>
    </source>
</evidence>
<evidence type="ECO:0000313" key="2">
    <source>
        <dbReference type="EMBL" id="RDU71256.1"/>
    </source>
</evidence>
<dbReference type="EMBL" id="NXLW01000013">
    <property type="protein sequence ID" value="RDU71256.1"/>
    <property type="molecule type" value="Genomic_DNA"/>
</dbReference>
<dbReference type="Proteomes" id="UP000256424">
    <property type="component" value="Unassembled WGS sequence"/>
</dbReference>
<feature type="transmembrane region" description="Helical" evidence="1">
    <location>
        <begin position="31"/>
        <end position="58"/>
    </location>
</feature>
<evidence type="ECO:0000256" key="1">
    <source>
        <dbReference type="SAM" id="Phobius"/>
    </source>
</evidence>
<comment type="caution">
    <text evidence="2">The sequence shown here is derived from an EMBL/GenBank/DDBJ whole genome shotgun (WGS) entry which is preliminary data.</text>
</comment>
<dbReference type="RefSeq" id="WP_104762228.1">
    <property type="nucleotide sequence ID" value="NZ_FZPM01000002.1"/>
</dbReference>
<organism evidence="2 3">
    <name type="scientific">Helicobacter aurati</name>
    <dbReference type="NCBI Taxonomy" id="137778"/>
    <lineage>
        <taxon>Bacteria</taxon>
        <taxon>Pseudomonadati</taxon>
        <taxon>Campylobacterota</taxon>
        <taxon>Epsilonproteobacteria</taxon>
        <taxon>Campylobacterales</taxon>
        <taxon>Helicobacteraceae</taxon>
        <taxon>Helicobacter</taxon>
    </lineage>
</organism>